<dbReference type="PRINTS" id="PR00799">
    <property type="entry name" value="TRANSAMINASE"/>
</dbReference>
<name>A0A0G2H0M7_PHACM</name>
<comment type="subunit">
    <text evidence="6 20">Homodimer.</text>
</comment>
<gene>
    <name evidence="22" type="ORF">UCRPC4_g00312</name>
</gene>
<keyword evidence="13" id="KW-1133">Transmembrane helix</keyword>
<sequence>MGSSPLPVSLQSKLNSASGSSQLQSLGTKLALLRNIIFLLFLLRWTKKGFYQLRGHGIIGSLVATYLSLRKLTYSLLLKTPGVRAQVDRQVSSAITDLETKLVPSGPDITRYTSLPKEPWTTEQLSEELAKLGEMKHTRWEDGRVSGAVYHGGAGLLKIQAEAMERFGVANPIHPDVFPGTRKMEAEVVAMVLRMFNAPSEGAGALTSGGTESILMACYSARQRAYKERGVTEPEMIIPVTAHAAFNKAAEYFKIKLHVVPCPPPAYRVTVNKVRRLINPNTVLIVGSAPNYPHGVVDEIPALSRLAQTYNINLHVDCCLGSFLMPYLKQAGFHSPWEEEGGFDFRLPGVTSISVDTHKYGFAPKGSSVILYRAAKFRTYQYFVAPDWPGGVYGSPSIAGSRPGALIAGCWASLMAVGESGYIESCHKIVGTAKTVENAIREHPSLRSALRILGKPEVSVVAFESIDPAVYLYDIADGMSARGWHLNALQEPPGIHVAVTTPMIPVVQQLIDDLVGTVDNLKAKALEEAKSHGGKVIEKKRGNASALYGVAGAVPDKSIVKRLTEGFLDTLYKAAASTWESIPQGPPDAILGITEAFKADSFGEKINLGVGAYRDDQGKPYVLPSVRAAEEKVVSSKLDKEYAGITGVPSFTKAAAVLAYGPDSAPIKEDRIAITQAISGTGALRIGGAFLERFYPHGKTIWVPTPSWANHNAVFSDSGLEVKKYRYYNKDTIGLDFDGMIDDLKNIPKQSIILLHACAHNPTGIDPTPEQWQQISEVVKAQGHFPFFDMAYQGFASGDTDKDAYAVRHFIKEGHQIVLAQSFAKNMGLYGERAGAFSIVCASPEEKKRVDSQVKILVRPMYSNPPIHGARVASEILNNPELNKQWLGEVKGMADRIIEMRALLKKNLEDLGSKHNWDHITSQIGMFAYTGLKPEQMDKLAKEHSVYATKDGRISVAGITSGNVKRLAESIYKVTG</sequence>
<dbReference type="AlphaFoldDB" id="A0A0G2H0M7"/>
<dbReference type="EC" id="2.6.1.1" evidence="20"/>
<organism evidence="22 23">
    <name type="scientific">Phaeomoniella chlamydospora</name>
    <name type="common">Phaeoacremonium chlamydosporum</name>
    <dbReference type="NCBI Taxonomy" id="158046"/>
    <lineage>
        <taxon>Eukaryota</taxon>
        <taxon>Fungi</taxon>
        <taxon>Dikarya</taxon>
        <taxon>Ascomycota</taxon>
        <taxon>Pezizomycotina</taxon>
        <taxon>Eurotiomycetes</taxon>
        <taxon>Chaetothyriomycetidae</taxon>
        <taxon>Phaeomoniellales</taxon>
        <taxon>Phaeomoniellaceae</taxon>
        <taxon>Phaeomoniella</taxon>
    </lineage>
</organism>
<dbReference type="SUPFAM" id="SSF53383">
    <property type="entry name" value="PLP-dependent transferases"/>
    <property type="match status" value="2"/>
</dbReference>
<evidence type="ECO:0000256" key="8">
    <source>
        <dbReference type="ARBA" id="ARBA00022679"/>
    </source>
</evidence>
<dbReference type="PROSITE" id="PS00105">
    <property type="entry name" value="AA_TRANSFER_CLASS_1"/>
    <property type="match status" value="1"/>
</dbReference>
<keyword evidence="12" id="KW-0746">Sphingolipid metabolism</keyword>
<comment type="pathway">
    <text evidence="4">Sphingolipid metabolism.</text>
</comment>
<dbReference type="InterPro" id="IPR015422">
    <property type="entry name" value="PyrdxlP-dep_Trfase_small"/>
</dbReference>
<dbReference type="GO" id="GO:0004069">
    <property type="term" value="F:L-aspartate:2-oxoglutarate aminotransferase activity"/>
    <property type="evidence" value="ECO:0007669"/>
    <property type="project" value="UniProtKB-EC"/>
</dbReference>
<dbReference type="Pfam" id="PF00282">
    <property type="entry name" value="Pyridoxal_deC"/>
    <property type="match status" value="1"/>
</dbReference>
<dbReference type="GO" id="GO:0005739">
    <property type="term" value="C:mitochondrion"/>
    <property type="evidence" value="ECO:0007669"/>
    <property type="project" value="TreeGrafter"/>
</dbReference>
<dbReference type="FunFam" id="3.90.1150.10:FF:000001">
    <property type="entry name" value="Aspartate aminotransferase"/>
    <property type="match status" value="1"/>
</dbReference>
<comment type="similarity">
    <text evidence="5">Belongs to the class-I pyridoxal-phosphate-dependent aminotransferase family.</text>
</comment>
<comment type="catalytic activity">
    <reaction evidence="18 20">
        <text>L-aspartate + 2-oxoglutarate = oxaloacetate + L-glutamate</text>
        <dbReference type="Rhea" id="RHEA:21824"/>
        <dbReference type="ChEBI" id="CHEBI:16452"/>
        <dbReference type="ChEBI" id="CHEBI:16810"/>
        <dbReference type="ChEBI" id="CHEBI:29985"/>
        <dbReference type="ChEBI" id="CHEBI:29991"/>
        <dbReference type="EC" id="2.6.1.1"/>
    </reaction>
</comment>
<evidence type="ECO:0000256" key="14">
    <source>
        <dbReference type="ARBA" id="ARBA00023098"/>
    </source>
</evidence>
<evidence type="ECO:0000256" key="7">
    <source>
        <dbReference type="ARBA" id="ARBA00022576"/>
    </source>
</evidence>
<dbReference type="PANTHER" id="PTHR11879">
    <property type="entry name" value="ASPARTATE AMINOTRANSFERASE"/>
    <property type="match status" value="1"/>
</dbReference>
<comment type="pathway">
    <text evidence="3">Lipid metabolism; sphingolipid metabolism.</text>
</comment>
<dbReference type="Gene3D" id="3.40.640.10">
    <property type="entry name" value="Type I PLP-dependent aspartate aminotransferase-like (Major domain)"/>
    <property type="match status" value="2"/>
</dbReference>
<evidence type="ECO:0000256" key="16">
    <source>
        <dbReference type="ARBA" id="ARBA00023239"/>
    </source>
</evidence>
<feature type="modified residue" description="N6-(pyridoxal phosphate)lysine" evidence="19">
    <location>
        <position position="359"/>
    </location>
</feature>
<evidence type="ECO:0000256" key="4">
    <source>
        <dbReference type="ARBA" id="ARBA00004991"/>
    </source>
</evidence>
<dbReference type="InterPro" id="IPR015424">
    <property type="entry name" value="PyrdxlP-dep_Trfase"/>
</dbReference>
<keyword evidence="11 19" id="KW-0663">Pyridoxal phosphate</keyword>
<comment type="caution">
    <text evidence="22">The sequence shown here is derived from an EMBL/GenBank/DDBJ whole genome shotgun (WGS) entry which is preliminary data.</text>
</comment>
<dbReference type="Pfam" id="PF00155">
    <property type="entry name" value="Aminotran_1_2"/>
    <property type="match status" value="1"/>
</dbReference>
<evidence type="ECO:0000256" key="13">
    <source>
        <dbReference type="ARBA" id="ARBA00022989"/>
    </source>
</evidence>
<dbReference type="GO" id="GO:0006665">
    <property type="term" value="P:sphingolipid metabolic process"/>
    <property type="evidence" value="ECO:0007669"/>
    <property type="project" value="UniProtKB-KW"/>
</dbReference>
<evidence type="ECO:0000256" key="5">
    <source>
        <dbReference type="ARBA" id="ARBA00007441"/>
    </source>
</evidence>
<evidence type="ECO:0000259" key="21">
    <source>
        <dbReference type="Pfam" id="PF00155"/>
    </source>
</evidence>
<dbReference type="GO" id="GO:0030170">
    <property type="term" value="F:pyridoxal phosphate binding"/>
    <property type="evidence" value="ECO:0007669"/>
    <property type="project" value="InterPro"/>
</dbReference>
<evidence type="ECO:0000313" key="22">
    <source>
        <dbReference type="EMBL" id="KKY28888.1"/>
    </source>
</evidence>
<dbReference type="PANTHER" id="PTHR11879:SF22">
    <property type="entry name" value="ASPARTATE AMINOTRANSFERASE, MITOCHONDRIAL"/>
    <property type="match status" value="1"/>
</dbReference>
<evidence type="ECO:0000256" key="10">
    <source>
        <dbReference type="ARBA" id="ARBA00022824"/>
    </source>
</evidence>
<evidence type="ECO:0000313" key="23">
    <source>
        <dbReference type="Proteomes" id="UP000053317"/>
    </source>
</evidence>
<dbReference type="NCBIfam" id="NF006719">
    <property type="entry name" value="PRK09257.1"/>
    <property type="match status" value="1"/>
</dbReference>
<comment type="similarity">
    <text evidence="17">Belongs to the group II decarboxylase family. Sphingosine-1-phosphate lyase subfamily.</text>
</comment>
<dbReference type="GO" id="GO:0016830">
    <property type="term" value="F:carbon-carbon lyase activity"/>
    <property type="evidence" value="ECO:0007669"/>
    <property type="project" value="InterPro"/>
</dbReference>
<evidence type="ECO:0000256" key="18">
    <source>
        <dbReference type="ARBA" id="ARBA00049185"/>
    </source>
</evidence>
<evidence type="ECO:0000256" key="9">
    <source>
        <dbReference type="ARBA" id="ARBA00022692"/>
    </source>
</evidence>
<dbReference type="Gene3D" id="6.10.140.2150">
    <property type="match status" value="1"/>
</dbReference>
<keyword evidence="9" id="KW-0812">Transmembrane</keyword>
<evidence type="ECO:0000256" key="12">
    <source>
        <dbReference type="ARBA" id="ARBA00022919"/>
    </source>
</evidence>
<dbReference type="CDD" id="cd00609">
    <property type="entry name" value="AAT_like"/>
    <property type="match status" value="1"/>
</dbReference>
<dbReference type="GO" id="GO:0006533">
    <property type="term" value="P:L-aspartate catabolic process"/>
    <property type="evidence" value="ECO:0007669"/>
    <property type="project" value="TreeGrafter"/>
</dbReference>
<evidence type="ECO:0000256" key="6">
    <source>
        <dbReference type="ARBA" id="ARBA00011738"/>
    </source>
</evidence>
<evidence type="ECO:0000256" key="19">
    <source>
        <dbReference type="PIRSR" id="PIRSR602129-50"/>
    </source>
</evidence>
<dbReference type="OrthoDB" id="6752799at2759"/>
<keyword evidence="15" id="KW-0472">Membrane</keyword>
<comment type="subcellular location">
    <subcellularLocation>
        <location evidence="2">Endoplasmic reticulum membrane</location>
        <topology evidence="2">Single-pass membrane protein</topology>
    </subcellularLocation>
</comment>
<keyword evidence="16" id="KW-0456">Lyase</keyword>
<evidence type="ECO:0000256" key="20">
    <source>
        <dbReference type="RuleBase" id="RU000480"/>
    </source>
</evidence>
<dbReference type="InterPro" id="IPR004838">
    <property type="entry name" value="NHTrfase_class1_PyrdxlP-BS"/>
</dbReference>
<feature type="domain" description="Aminotransferase class I/classII large" evidence="21">
    <location>
        <begin position="604"/>
        <end position="971"/>
    </location>
</feature>
<comment type="cofactor">
    <cofactor evidence="1 19">
        <name>pyridoxal 5'-phosphate</name>
        <dbReference type="ChEBI" id="CHEBI:597326"/>
    </cofactor>
</comment>
<keyword evidence="14" id="KW-0443">Lipid metabolism</keyword>
<protein>
    <recommendedName>
        <fullName evidence="20">Aspartate aminotransferase</fullName>
        <ecNumber evidence="20">2.6.1.1</ecNumber>
    </recommendedName>
</protein>
<accession>A0A0G2H0M7</accession>
<dbReference type="Proteomes" id="UP000053317">
    <property type="component" value="Unassembled WGS sequence"/>
</dbReference>
<evidence type="ECO:0000256" key="15">
    <source>
        <dbReference type="ARBA" id="ARBA00023136"/>
    </source>
</evidence>
<evidence type="ECO:0000256" key="2">
    <source>
        <dbReference type="ARBA" id="ARBA00004389"/>
    </source>
</evidence>
<dbReference type="FunFam" id="3.40.640.10:FF:000020">
    <property type="entry name" value="sphingosine-1-phosphate lyase 1"/>
    <property type="match status" value="1"/>
</dbReference>
<dbReference type="InterPro" id="IPR000796">
    <property type="entry name" value="Asp_trans"/>
</dbReference>
<comment type="miscellaneous">
    <text evidence="20">In eukaryotes there are cytoplasmic, mitochondrial and chloroplastic isozymes.</text>
</comment>
<dbReference type="EMBL" id="LCWF01000007">
    <property type="protein sequence ID" value="KKY28888.1"/>
    <property type="molecule type" value="Genomic_DNA"/>
</dbReference>
<keyword evidence="7 20" id="KW-0032">Aminotransferase</keyword>
<dbReference type="InterPro" id="IPR004839">
    <property type="entry name" value="Aminotransferase_I/II_large"/>
</dbReference>
<reference evidence="22 23" key="1">
    <citation type="submission" date="2015-05" db="EMBL/GenBank/DDBJ databases">
        <title>Distinctive expansion of gene families associated with plant cell wall degradation and secondary metabolism in the genomes of grapevine trunk pathogens.</title>
        <authorList>
            <person name="Lawrence D.P."/>
            <person name="Travadon R."/>
            <person name="Rolshausen P.E."/>
            <person name="Baumgartner K."/>
        </authorList>
    </citation>
    <scope>NUCLEOTIDE SEQUENCE [LARGE SCALE GENOMIC DNA]</scope>
    <source>
        <strain evidence="22">UCRPC4</strain>
    </source>
</reference>
<evidence type="ECO:0000256" key="17">
    <source>
        <dbReference type="ARBA" id="ARBA00038302"/>
    </source>
</evidence>
<evidence type="ECO:0000256" key="11">
    <source>
        <dbReference type="ARBA" id="ARBA00022898"/>
    </source>
</evidence>
<evidence type="ECO:0000256" key="3">
    <source>
        <dbReference type="ARBA" id="ARBA00004760"/>
    </source>
</evidence>
<dbReference type="Gene3D" id="3.90.1150.10">
    <property type="entry name" value="Aspartate Aminotransferase, domain 1"/>
    <property type="match status" value="2"/>
</dbReference>
<evidence type="ECO:0000256" key="1">
    <source>
        <dbReference type="ARBA" id="ARBA00001933"/>
    </source>
</evidence>
<keyword evidence="8 20" id="KW-0808">Transferase</keyword>
<dbReference type="InterPro" id="IPR002129">
    <property type="entry name" value="PyrdxlP-dep_de-COase"/>
</dbReference>
<keyword evidence="23" id="KW-1185">Reference proteome</keyword>
<dbReference type="InterPro" id="IPR015421">
    <property type="entry name" value="PyrdxlP-dep_Trfase_major"/>
</dbReference>
<proteinExistence type="inferred from homology"/>
<dbReference type="FunFam" id="3.40.640.10:FF:000026">
    <property type="entry name" value="Aspartate aminotransferase"/>
    <property type="match status" value="1"/>
</dbReference>
<dbReference type="GO" id="GO:0005789">
    <property type="term" value="C:endoplasmic reticulum membrane"/>
    <property type="evidence" value="ECO:0007669"/>
    <property type="project" value="UniProtKB-SubCell"/>
</dbReference>
<reference evidence="22 23" key="2">
    <citation type="submission" date="2015-05" db="EMBL/GenBank/DDBJ databases">
        <authorList>
            <person name="Morales-Cruz A."/>
            <person name="Amrine K.C."/>
            <person name="Cantu D."/>
        </authorList>
    </citation>
    <scope>NUCLEOTIDE SEQUENCE [LARGE SCALE GENOMIC DNA]</scope>
    <source>
        <strain evidence="22">UCRPC4</strain>
    </source>
</reference>
<keyword evidence="10" id="KW-0256">Endoplasmic reticulum</keyword>